<dbReference type="GO" id="GO:0003735">
    <property type="term" value="F:structural constituent of ribosome"/>
    <property type="evidence" value="ECO:0007669"/>
    <property type="project" value="InterPro"/>
</dbReference>
<keyword evidence="4 8" id="KW-0689">Ribosomal protein</keyword>
<organism evidence="8 9">
    <name type="scientific">Maudiozyma barnettii</name>
    <dbReference type="NCBI Taxonomy" id="61262"/>
    <lineage>
        <taxon>Eukaryota</taxon>
        <taxon>Fungi</taxon>
        <taxon>Dikarya</taxon>
        <taxon>Ascomycota</taxon>
        <taxon>Saccharomycotina</taxon>
        <taxon>Saccharomycetes</taxon>
        <taxon>Saccharomycetales</taxon>
        <taxon>Saccharomycetaceae</taxon>
        <taxon>Maudiozyma</taxon>
    </lineage>
</organism>
<dbReference type="GeneID" id="64856158"/>
<comment type="caution">
    <text evidence="8">The sequence shown here is derived from an EMBL/GenBank/DDBJ whole genome shotgun (WGS) entry which is preliminary data.</text>
</comment>
<evidence type="ECO:0000256" key="1">
    <source>
        <dbReference type="ARBA" id="ARBA00004173"/>
    </source>
</evidence>
<keyword evidence="3" id="KW-0809">Transit peptide</keyword>
<gene>
    <name evidence="8" type="ORF">KABA2_02S09658</name>
</gene>
<dbReference type="Proteomes" id="UP000644660">
    <property type="component" value="Unassembled WGS sequence"/>
</dbReference>
<evidence type="ECO:0000256" key="6">
    <source>
        <dbReference type="ARBA" id="ARBA00023274"/>
    </source>
</evidence>
<dbReference type="EMBL" id="CAEFZW010000002">
    <property type="protein sequence ID" value="CAB4253012.1"/>
    <property type="molecule type" value="Genomic_DNA"/>
</dbReference>
<keyword evidence="6" id="KW-0687">Ribonucleoprotein</keyword>
<evidence type="ECO:0000313" key="8">
    <source>
        <dbReference type="EMBL" id="CAB4253012.1"/>
    </source>
</evidence>
<accession>A0A8H2VCY9</accession>
<comment type="subcellular location">
    <subcellularLocation>
        <location evidence="1">Mitochondrion</location>
    </subcellularLocation>
</comment>
<dbReference type="OrthoDB" id="2014905at2759"/>
<evidence type="ECO:0000313" key="9">
    <source>
        <dbReference type="Proteomes" id="UP000644660"/>
    </source>
</evidence>
<protein>
    <recommendedName>
        <fullName evidence="7">Large ribosomal subunit protein bL32m</fullName>
    </recommendedName>
</protein>
<dbReference type="InterPro" id="IPR011332">
    <property type="entry name" value="Ribosomal_zn-bd"/>
</dbReference>
<evidence type="ECO:0000256" key="2">
    <source>
        <dbReference type="ARBA" id="ARBA00008560"/>
    </source>
</evidence>
<dbReference type="GO" id="GO:0006412">
    <property type="term" value="P:translation"/>
    <property type="evidence" value="ECO:0007669"/>
    <property type="project" value="InterPro"/>
</dbReference>
<dbReference type="InterPro" id="IPR002677">
    <property type="entry name" value="Ribosomal_bL32"/>
</dbReference>
<dbReference type="Pfam" id="PF01783">
    <property type="entry name" value="Ribosomal_L32p"/>
    <property type="match status" value="1"/>
</dbReference>
<keyword evidence="9" id="KW-1185">Reference proteome</keyword>
<dbReference type="SUPFAM" id="SSF57829">
    <property type="entry name" value="Zn-binding ribosomal proteins"/>
    <property type="match status" value="1"/>
</dbReference>
<dbReference type="GO" id="GO:0005762">
    <property type="term" value="C:mitochondrial large ribosomal subunit"/>
    <property type="evidence" value="ECO:0007669"/>
    <property type="project" value="TreeGrafter"/>
</dbReference>
<dbReference type="PANTHER" id="PTHR21026">
    <property type="entry name" value="39S RIBOSOMAL PROTEIN L32, MITOCHONDRIAL"/>
    <property type="match status" value="1"/>
</dbReference>
<dbReference type="AlphaFoldDB" id="A0A8H2VCY9"/>
<evidence type="ECO:0000256" key="5">
    <source>
        <dbReference type="ARBA" id="ARBA00023128"/>
    </source>
</evidence>
<evidence type="ECO:0000256" key="7">
    <source>
        <dbReference type="ARBA" id="ARBA00039935"/>
    </source>
</evidence>
<sequence length="146" mass="16789">MSLAVRSITTQLLNVFPGLAELNIGMLLAAPKKKTSHQKKRQRLLADNANRNNVKFLNNLNKCPSCGHFKRMNTLCPFCVGEIRHIWKAHLAVKEEVKESVDSVISEVDKRILYPGRVDTAYMRKLKDKDSYLKRRTKTLPVERNQ</sequence>
<evidence type="ECO:0000256" key="4">
    <source>
        <dbReference type="ARBA" id="ARBA00022980"/>
    </source>
</evidence>
<keyword evidence="5" id="KW-0496">Mitochondrion</keyword>
<dbReference type="InterPro" id="IPR051991">
    <property type="entry name" value="Mitoribosomal_protein_bL32"/>
</dbReference>
<evidence type="ECO:0000256" key="3">
    <source>
        <dbReference type="ARBA" id="ARBA00022946"/>
    </source>
</evidence>
<proteinExistence type="inferred from homology"/>
<comment type="similarity">
    <text evidence="2">Belongs to the bacterial ribosomal protein bL32 family.</text>
</comment>
<name>A0A8H2VCY9_9SACH</name>
<reference evidence="8 9" key="1">
    <citation type="submission" date="2020-05" db="EMBL/GenBank/DDBJ databases">
        <authorList>
            <person name="Casaregola S."/>
            <person name="Devillers H."/>
            <person name="Grondin C."/>
        </authorList>
    </citation>
    <scope>NUCLEOTIDE SEQUENCE [LARGE SCALE GENOMIC DNA]</scope>
    <source>
        <strain evidence="8 9">CLIB 1767</strain>
    </source>
</reference>
<dbReference type="PANTHER" id="PTHR21026:SF2">
    <property type="entry name" value="LARGE RIBOSOMAL SUBUNIT PROTEIN BL32M"/>
    <property type="match status" value="1"/>
</dbReference>
<dbReference type="RefSeq" id="XP_041405050.1">
    <property type="nucleotide sequence ID" value="XM_041549116.1"/>
</dbReference>